<dbReference type="GO" id="GO:0003743">
    <property type="term" value="F:translation initiation factor activity"/>
    <property type="evidence" value="ECO:0007669"/>
    <property type="project" value="UniProtKB-UniRule"/>
</dbReference>
<dbReference type="EMBL" id="CP024768">
    <property type="protein sequence ID" value="QGY27861.1"/>
    <property type="molecule type" value="Genomic_DNA"/>
</dbReference>
<evidence type="ECO:0000256" key="4">
    <source>
        <dbReference type="ARBA" id="ARBA00022490"/>
    </source>
</evidence>
<dbReference type="InterPro" id="IPR044145">
    <property type="entry name" value="IF2_II"/>
</dbReference>
<accession>A0A6B9FVM0</accession>
<dbReference type="FunFam" id="2.40.30.10:FF:000008">
    <property type="entry name" value="Translation initiation factor IF-2"/>
    <property type="match status" value="1"/>
</dbReference>
<dbReference type="InterPro" id="IPR000795">
    <property type="entry name" value="T_Tr_GTP-bd_dom"/>
</dbReference>
<dbReference type="SUPFAM" id="SSF52540">
    <property type="entry name" value="P-loop containing nucleoside triphosphate hydrolases"/>
    <property type="match status" value="1"/>
</dbReference>
<dbReference type="CDD" id="cd03692">
    <property type="entry name" value="mtIF2_IVc"/>
    <property type="match status" value="1"/>
</dbReference>
<reference evidence="14 15" key="1">
    <citation type="submission" date="2017-11" db="EMBL/GenBank/DDBJ databases">
        <title>Genome sequence of Pantoea cypripedii NE1.</title>
        <authorList>
            <person name="Nascimento F.X."/>
        </authorList>
    </citation>
    <scope>NUCLEOTIDE SEQUENCE [LARGE SCALE GENOMIC DNA]</scope>
    <source>
        <strain evidence="14 15">NE1</strain>
    </source>
</reference>
<evidence type="ECO:0000256" key="6">
    <source>
        <dbReference type="ARBA" id="ARBA00022741"/>
    </source>
</evidence>
<feature type="region of interest" description="Disordered" evidence="12">
    <location>
        <begin position="48"/>
        <end position="309"/>
    </location>
</feature>
<dbReference type="FunFam" id="3.40.50.300:FF:000019">
    <property type="entry name" value="Translation initiation factor IF-2"/>
    <property type="match status" value="1"/>
</dbReference>
<dbReference type="FunFam" id="3.40.50.10050:FF:000001">
    <property type="entry name" value="Translation initiation factor IF-2"/>
    <property type="match status" value="1"/>
</dbReference>
<feature type="binding site" evidence="9">
    <location>
        <begin position="451"/>
        <end position="455"/>
    </location>
    <ligand>
        <name>GTP</name>
        <dbReference type="ChEBI" id="CHEBI:37565"/>
    </ligand>
</feature>
<dbReference type="Gene3D" id="3.30.56.50">
    <property type="entry name" value="Putative DNA-binding domain, N-terminal subdomain of bacterial translation initiation factor IF2"/>
    <property type="match status" value="1"/>
</dbReference>
<dbReference type="Gene3D" id="3.40.50.300">
    <property type="entry name" value="P-loop containing nucleotide triphosphate hydrolases"/>
    <property type="match status" value="1"/>
</dbReference>
<feature type="compositionally biased region" description="Basic and acidic residues" evidence="12">
    <location>
        <begin position="273"/>
        <end position="286"/>
    </location>
</feature>
<evidence type="ECO:0000256" key="11">
    <source>
        <dbReference type="RuleBase" id="RU000645"/>
    </source>
</evidence>
<dbReference type="PROSITE" id="PS01176">
    <property type="entry name" value="IF2"/>
    <property type="match status" value="1"/>
</dbReference>
<organism evidence="14 15">
    <name type="scientific">Pantoea cypripedii</name>
    <name type="common">Pectobacterium cypripedii</name>
    <name type="synonym">Erwinia cypripedii</name>
    <dbReference type="NCBI Taxonomy" id="55209"/>
    <lineage>
        <taxon>Bacteria</taxon>
        <taxon>Pseudomonadati</taxon>
        <taxon>Pseudomonadota</taxon>
        <taxon>Gammaproteobacteria</taxon>
        <taxon>Enterobacterales</taxon>
        <taxon>Erwiniaceae</taxon>
        <taxon>Pantoea</taxon>
    </lineage>
</organism>
<evidence type="ECO:0000313" key="15">
    <source>
        <dbReference type="Proteomes" id="UP000502005"/>
    </source>
</evidence>
<dbReference type="GO" id="GO:0005829">
    <property type="term" value="C:cytosol"/>
    <property type="evidence" value="ECO:0007669"/>
    <property type="project" value="TreeGrafter"/>
</dbReference>
<dbReference type="Proteomes" id="UP000502005">
    <property type="component" value="Chromosome"/>
</dbReference>
<dbReference type="InterPro" id="IPR027417">
    <property type="entry name" value="P-loop_NTPase"/>
</dbReference>
<dbReference type="PANTHER" id="PTHR43381:SF5">
    <property type="entry name" value="TR-TYPE G DOMAIN-CONTAINING PROTEIN"/>
    <property type="match status" value="1"/>
</dbReference>
<dbReference type="InterPro" id="IPR015760">
    <property type="entry name" value="TIF_IF2"/>
</dbReference>
<comment type="similarity">
    <text evidence="2 9 10">Belongs to the TRAFAC class translation factor GTPase superfamily. Classic translation factor GTPase family. IF-2 subfamily.</text>
</comment>
<dbReference type="InterPro" id="IPR013575">
    <property type="entry name" value="IF2_assoc_dom_bac"/>
</dbReference>
<dbReference type="Pfam" id="PF08364">
    <property type="entry name" value="IF2_assoc"/>
    <property type="match status" value="1"/>
</dbReference>
<comment type="function">
    <text evidence="9 10">One of the essential components for the initiation of protein synthesis. Protects formylmethionyl-tRNA from spontaneous hydrolysis and promotes its binding to the 30S ribosomal subunits. Also involved in the hydrolysis of GTP during the formation of the 70S ribosomal complex.</text>
</comment>
<name>A0A6B9FVM0_PANCY</name>
<dbReference type="NCBIfam" id="TIGR00487">
    <property type="entry name" value="IF-2"/>
    <property type="match status" value="1"/>
</dbReference>
<dbReference type="GO" id="GO:0005525">
    <property type="term" value="F:GTP binding"/>
    <property type="evidence" value="ECO:0007669"/>
    <property type="project" value="UniProtKB-KW"/>
</dbReference>
<dbReference type="Pfam" id="PF00009">
    <property type="entry name" value="GTP_EFTU"/>
    <property type="match status" value="1"/>
</dbReference>
<evidence type="ECO:0000259" key="13">
    <source>
        <dbReference type="PROSITE" id="PS51722"/>
    </source>
</evidence>
<dbReference type="CDD" id="cd01887">
    <property type="entry name" value="IF2_eIF5B"/>
    <property type="match status" value="1"/>
</dbReference>
<feature type="compositionally biased region" description="Polar residues" evidence="12">
    <location>
        <begin position="69"/>
        <end position="83"/>
    </location>
</feature>
<evidence type="ECO:0000256" key="12">
    <source>
        <dbReference type="SAM" id="MobiDB-lite"/>
    </source>
</evidence>
<dbReference type="PANTHER" id="PTHR43381">
    <property type="entry name" value="TRANSLATION INITIATION FACTOR IF-2-RELATED"/>
    <property type="match status" value="1"/>
</dbReference>
<dbReference type="GO" id="GO:0003924">
    <property type="term" value="F:GTPase activity"/>
    <property type="evidence" value="ECO:0007669"/>
    <property type="project" value="UniProtKB-UniRule"/>
</dbReference>
<evidence type="ECO:0000256" key="5">
    <source>
        <dbReference type="ARBA" id="ARBA00022540"/>
    </source>
</evidence>
<evidence type="ECO:0000313" key="14">
    <source>
        <dbReference type="EMBL" id="QGY27861.1"/>
    </source>
</evidence>
<evidence type="ECO:0000256" key="9">
    <source>
        <dbReference type="HAMAP-Rule" id="MF_00100"/>
    </source>
</evidence>
<sequence length="897" mass="98281">MTDVTVKSLAAEIQTPVDRLVQQFADAGIRKSEDDAVSQQEKETLLSHLNREHGQAGSGKLTLQRKTRSTLNIPGTGGKSKSVQIEVRKKRTYVKGDAEAEQQAQAEAEAEAQREAEEKARREAEEQARREAEQKAQREAEEKAKREAADKAKREAAENEKVTNQPTDEMTKATQSDKARREAEAAELKRKAEEEARRKLEENARRVAEEARRLAEEKSAEWEKPDEEDTSDYHVTTSTHARQAEDENDREVEGGRSRTRTTKAARPAKKGNKHSEAKTDREEARAAIRGGKGGKHRKPSSLQQGFNKPAQAVNRDVIIGETITVSELANKMAVKGSLVIKAMMKMGAMATINQVIDQETAQLVAEEMGHKVILRRENELEEAVMDDRDTDAAQESRAPVVTIMGHVDHGKTSLLDYIRSTKVASGEAGGITQHIGAYHVETDNGMITFLDTPGHAAFTAMRARGAQATDIVILVVAADDGVMPQTIEAIQHAKAAKVPVVVAVNKIDKPEADPDRVKNELTQYGIIPEEWGGENMFVNVSAKAGTGIDDLLNAILLQAEVLELTAIREGMASGVVIESFLDKGRGPVATVLVREGTLNKGDIVLCGFEYGRVRAMRDELGREVLAAGPSIPVEILGLSGVPAAGDEATVVRDEKKAREVALYRQGKFREVKLARQQKSKLENMFANMTEGEVSELNIVLKSDVQGSVEAISDSLLKLSTDEVKVKIIGSGVGGITETDATLAAASNAIILGFNVRADASARRVIEAESVDLRYYSVIYNLIDEVKAAMSGMLAPEYKQQIIGLAEVRDVFKSPKFGAIAGCMVTEGNIKRHNPIRVLRDNVVIYEGELESLRRFKDDVNEVRNGMECGIGVKNYNDVRVGDMIEVFEVIEVKRTID</sequence>
<feature type="compositionally biased region" description="Basic residues" evidence="12">
    <location>
        <begin position="257"/>
        <end position="272"/>
    </location>
</feature>
<feature type="domain" description="Tr-type G" evidence="13">
    <location>
        <begin position="396"/>
        <end position="565"/>
    </location>
</feature>
<dbReference type="GO" id="GO:0097216">
    <property type="term" value="F:guanosine tetraphosphate binding"/>
    <property type="evidence" value="ECO:0007669"/>
    <property type="project" value="UniProtKB-ARBA"/>
</dbReference>
<dbReference type="SUPFAM" id="SSF46955">
    <property type="entry name" value="Putative DNA-binding domain"/>
    <property type="match status" value="1"/>
</dbReference>
<dbReference type="Pfam" id="PF22042">
    <property type="entry name" value="EF-G_D2"/>
    <property type="match status" value="1"/>
</dbReference>
<dbReference type="InterPro" id="IPR005225">
    <property type="entry name" value="Small_GTP-bd"/>
</dbReference>
<dbReference type="CDD" id="cd03702">
    <property type="entry name" value="IF2_mtIF2_II"/>
    <property type="match status" value="1"/>
</dbReference>
<feature type="compositionally biased region" description="Basic and acidic residues" evidence="12">
    <location>
        <begin position="169"/>
        <end position="223"/>
    </location>
</feature>
<dbReference type="Gene3D" id="3.40.50.10050">
    <property type="entry name" value="Translation initiation factor IF- 2, domain 3"/>
    <property type="match status" value="1"/>
</dbReference>
<dbReference type="InterPro" id="IPR006847">
    <property type="entry name" value="IF2_N"/>
</dbReference>
<dbReference type="HAMAP" id="MF_00100_B">
    <property type="entry name" value="IF_2_B"/>
    <property type="match status" value="1"/>
</dbReference>
<dbReference type="InterPro" id="IPR023115">
    <property type="entry name" value="TIF_IF2_dom3"/>
</dbReference>
<protein>
    <recommendedName>
        <fullName evidence="3 9">Translation initiation factor IF-2</fullName>
    </recommendedName>
</protein>
<dbReference type="PROSITE" id="PS51722">
    <property type="entry name" value="G_TR_2"/>
    <property type="match status" value="1"/>
</dbReference>
<dbReference type="Pfam" id="PF11987">
    <property type="entry name" value="IF-2"/>
    <property type="match status" value="1"/>
</dbReference>
<dbReference type="SUPFAM" id="SSF50447">
    <property type="entry name" value="Translation proteins"/>
    <property type="match status" value="2"/>
</dbReference>
<feature type="binding site" evidence="9">
    <location>
        <begin position="505"/>
        <end position="508"/>
    </location>
    <ligand>
        <name>GTP</name>
        <dbReference type="ChEBI" id="CHEBI:37565"/>
    </ligand>
</feature>
<dbReference type="SUPFAM" id="SSF52156">
    <property type="entry name" value="Initiation factor IF2/eIF5b, domain 3"/>
    <property type="match status" value="1"/>
</dbReference>
<evidence type="ECO:0000256" key="3">
    <source>
        <dbReference type="ARBA" id="ARBA00020675"/>
    </source>
</evidence>
<feature type="compositionally biased region" description="Basic and acidic residues" evidence="12">
    <location>
        <begin position="111"/>
        <end position="161"/>
    </location>
</feature>
<dbReference type="Pfam" id="PF03144">
    <property type="entry name" value="GTP_EFTU_D2"/>
    <property type="match status" value="1"/>
</dbReference>
<gene>
    <name evidence="9" type="primary">infB</name>
    <name evidence="14" type="ORF">CUN67_02470</name>
</gene>
<dbReference type="Gene3D" id="2.40.30.10">
    <property type="entry name" value="Translation factors"/>
    <property type="match status" value="2"/>
</dbReference>
<dbReference type="InterPro" id="IPR036925">
    <property type="entry name" value="TIF_IF2_dom3_sf"/>
</dbReference>
<proteinExistence type="inferred from homology"/>
<feature type="region of interest" description="G-domain" evidence="9">
    <location>
        <begin position="399"/>
        <end position="547"/>
    </location>
</feature>
<dbReference type="FunFam" id="2.40.30.10:FF:000007">
    <property type="entry name" value="Translation initiation factor IF-2"/>
    <property type="match status" value="1"/>
</dbReference>
<comment type="subcellular location">
    <subcellularLocation>
        <location evidence="1 9 11">Cytoplasm</location>
    </subcellularLocation>
</comment>
<evidence type="ECO:0000256" key="7">
    <source>
        <dbReference type="ARBA" id="ARBA00022917"/>
    </source>
</evidence>
<dbReference type="InterPro" id="IPR000178">
    <property type="entry name" value="TF_IF2_bacterial-like"/>
</dbReference>
<dbReference type="NCBIfam" id="TIGR00231">
    <property type="entry name" value="small_GTP"/>
    <property type="match status" value="1"/>
</dbReference>
<dbReference type="InterPro" id="IPR009061">
    <property type="entry name" value="DNA-bd_dom_put_sf"/>
</dbReference>
<keyword evidence="4 9" id="KW-0963">Cytoplasm</keyword>
<keyword evidence="5 9" id="KW-0396">Initiation factor</keyword>
<dbReference type="FunFam" id="3.30.56.50:FF:000001">
    <property type="entry name" value="Translation initiation factor IF-2"/>
    <property type="match status" value="1"/>
</dbReference>
<dbReference type="InterPro" id="IPR009000">
    <property type="entry name" value="Transl_B-barrel_sf"/>
</dbReference>
<keyword evidence="6 9" id="KW-0547">Nucleotide-binding</keyword>
<dbReference type="AlphaFoldDB" id="A0A6B9FVM0"/>
<feature type="binding site" evidence="9">
    <location>
        <begin position="405"/>
        <end position="412"/>
    </location>
    <ligand>
        <name>GTP</name>
        <dbReference type="ChEBI" id="CHEBI:37565"/>
    </ligand>
</feature>
<evidence type="ECO:0000256" key="2">
    <source>
        <dbReference type="ARBA" id="ARBA00007733"/>
    </source>
</evidence>
<dbReference type="InterPro" id="IPR053905">
    <property type="entry name" value="EF-G-like_DII"/>
</dbReference>
<dbReference type="RefSeq" id="WP_208713853.1">
    <property type="nucleotide sequence ID" value="NZ_CP024768.1"/>
</dbReference>
<evidence type="ECO:0000256" key="8">
    <source>
        <dbReference type="ARBA" id="ARBA00023134"/>
    </source>
</evidence>
<keyword evidence="8 9" id="KW-0342">GTP-binding</keyword>
<evidence type="ECO:0000256" key="10">
    <source>
        <dbReference type="RuleBase" id="RU000644"/>
    </source>
</evidence>
<keyword evidence="7 9" id="KW-0648">Protein biosynthesis</keyword>
<dbReference type="InterPro" id="IPR004161">
    <property type="entry name" value="EFTu-like_2"/>
</dbReference>
<evidence type="ECO:0000256" key="1">
    <source>
        <dbReference type="ARBA" id="ARBA00004496"/>
    </source>
</evidence>
<dbReference type="Pfam" id="PF04760">
    <property type="entry name" value="IF2_N"/>
    <property type="match status" value="2"/>
</dbReference>